<dbReference type="Pfam" id="PF02182">
    <property type="entry name" value="SAD_SRA"/>
    <property type="match status" value="1"/>
</dbReference>
<dbReference type="Gene3D" id="2.30.30.140">
    <property type="match status" value="1"/>
</dbReference>
<dbReference type="InterPro" id="IPR019787">
    <property type="entry name" value="Znf_PHD-finger"/>
</dbReference>
<dbReference type="FunFam" id="2.30.30.30:FF:000142">
    <property type="entry name" value="E3 ubiquitin-protein ligase UHRF2"/>
    <property type="match status" value="1"/>
</dbReference>
<dbReference type="FunFam" id="3.30.40.10:FF:000066">
    <property type="entry name" value="E3 ubiquitin-protein ligase UHRF2 isoform X1"/>
    <property type="match status" value="1"/>
</dbReference>
<dbReference type="InterPro" id="IPR047466">
    <property type="entry name" value="RING-HC_UHRF2"/>
</dbReference>
<dbReference type="InterPro" id="IPR001965">
    <property type="entry name" value="Znf_PHD"/>
</dbReference>
<keyword evidence="10 13" id="KW-0539">Nucleus</keyword>
<reference evidence="19" key="2">
    <citation type="submission" date="2025-09" db="UniProtKB">
        <authorList>
            <consortium name="Ensembl"/>
        </authorList>
    </citation>
    <scope>IDENTIFICATION</scope>
</reference>
<evidence type="ECO:0000256" key="1">
    <source>
        <dbReference type="ARBA" id="ARBA00000900"/>
    </source>
</evidence>
<dbReference type="UniPathway" id="UPA00143"/>
<evidence type="ECO:0000256" key="15">
    <source>
        <dbReference type="SAM" id="MobiDB-lite"/>
    </source>
</evidence>
<feature type="compositionally biased region" description="Polar residues" evidence="15">
    <location>
        <begin position="189"/>
        <end position="201"/>
    </location>
</feature>
<dbReference type="EC" id="2.3.2.27" evidence="14"/>
<dbReference type="GO" id="GO:0061630">
    <property type="term" value="F:ubiquitin protein ligase activity"/>
    <property type="evidence" value="ECO:0007669"/>
    <property type="project" value="UniProtKB-UniRule"/>
</dbReference>
<dbReference type="PANTHER" id="PTHR14140:SF3">
    <property type="entry name" value="E3 UBIQUITIN-PROTEIN LIGASE UHRF2"/>
    <property type="match status" value="1"/>
</dbReference>
<dbReference type="SUPFAM" id="SSF54236">
    <property type="entry name" value="Ubiquitin-like"/>
    <property type="match status" value="1"/>
</dbReference>
<dbReference type="FunFam" id="3.10.20.90:FF:000165">
    <property type="entry name" value="E3 ubiquitin-protein ligase UHRF2 isoform X1"/>
    <property type="match status" value="1"/>
</dbReference>
<evidence type="ECO:0000256" key="6">
    <source>
        <dbReference type="ARBA" id="ARBA00022771"/>
    </source>
</evidence>
<keyword evidence="4 14" id="KW-0808">Transferase</keyword>
<feature type="domain" description="Ubiquitin-like" evidence="16">
    <location>
        <begin position="1"/>
        <end position="74"/>
    </location>
</feature>
<dbReference type="GeneTree" id="ENSGT00390000008296"/>
<evidence type="ECO:0000256" key="14">
    <source>
        <dbReference type="RuleBase" id="RU369101"/>
    </source>
</evidence>
<comment type="pathway">
    <text evidence="2 14">Protein modification; protein ubiquitination.</text>
</comment>
<comment type="domain">
    <text evidence="14">The YDG domain mediates the interaction with histone H3.</text>
</comment>
<dbReference type="CDD" id="cd16770">
    <property type="entry name" value="RING-HC_UHRF2"/>
    <property type="match status" value="1"/>
</dbReference>
<keyword evidence="3" id="KW-0597">Phosphoprotein</keyword>
<keyword evidence="6 12" id="KW-0863">Zinc-finger</keyword>
<dbReference type="InterPro" id="IPR036987">
    <property type="entry name" value="SRA-YDG_sf"/>
</dbReference>
<dbReference type="InterPro" id="IPR045134">
    <property type="entry name" value="UHRF1/2-like"/>
</dbReference>
<evidence type="ECO:0000256" key="2">
    <source>
        <dbReference type="ARBA" id="ARBA00004906"/>
    </source>
</evidence>
<evidence type="ECO:0000256" key="9">
    <source>
        <dbReference type="ARBA" id="ARBA00023125"/>
    </source>
</evidence>
<evidence type="ECO:0000256" key="8">
    <source>
        <dbReference type="ARBA" id="ARBA00022833"/>
    </source>
</evidence>
<evidence type="ECO:0000256" key="3">
    <source>
        <dbReference type="ARBA" id="ARBA00022553"/>
    </source>
</evidence>
<dbReference type="InterPro" id="IPR003105">
    <property type="entry name" value="SRA_YDG"/>
</dbReference>
<feature type="region of interest" description="Disordered" evidence="15">
    <location>
        <begin position="155"/>
        <end position="201"/>
    </location>
</feature>
<dbReference type="InterPro" id="IPR015947">
    <property type="entry name" value="PUA-like_sf"/>
</dbReference>
<evidence type="ECO:0000259" key="17">
    <source>
        <dbReference type="PROSITE" id="PS50089"/>
    </source>
</evidence>
<sequence>MWIQVRTIDGSQTRTIEDVSRKATIEELRERVWALFDVRPECQRLFYRGKQLENGYTLFDYDVGLNDIIQLLVRPDPDLPSTSKQIDVQAKPCSNSPPKVKKTPRVGPSSQPSTSTCDFLIDPGIGLYKVNELVDARDVGLGAWFEARIRSVTRASDGHSRGKTPLKNGSSCKRTNGNVNHNSKENTNKLDSVPSTSNSDSVAADEDVIYHIEYDEYPESGTVEINVKDLRPRARTNLKWNELNVGDVVMVNYSVENPGNRGFWFDAEITALKTISRTKKELRVNIILGGSEGKLNDCQIRFVNEIFKIEKPGAHPLSLADGKFLRKNDPECDICGGDPNKKCRSCSCHICGGKQEPNMQLLCDECNMAYHIYCLNPPLDKVPEEEYWYDYQGFLLLLLYYKSARTCTGIQNPLHFFTPTTKQKKEKLRNQSHLHEAGVHRPHVGGIHGRSNDGAYSLVLAGGFADEVDRGDEFTYTGSGGKNLAGNKRIGAPSADQTLTNMNRALALNCDAPLDDKIGAESRNWRAGKPVRVIRSFKGRKISKYAPEEGNRYDGIYKVVKYWPEISSSHGFLVWRYLLRRDDVEPAPWTSEGIERSRRLCLRLQYPVGYPSDKEGKKTKGQSKKQASGSSKRPTTDDDCPSASKVLKTPDSAAEAVEAFQLTPQQQHLIREDHQNQKLWNEVLASLAEGPNFLKKLEQSFMCVCCQELVYQPVTTDCLHNVCKDCLQRSFKAQVFSCPACRHDLGQNYLMIPNEILQTLLELFFPGYSKGR</sequence>
<dbReference type="InterPro" id="IPR021991">
    <property type="entry name" value="TTD_dom"/>
</dbReference>
<keyword evidence="11" id="KW-0131">Cell cycle</keyword>
<evidence type="ECO:0000256" key="7">
    <source>
        <dbReference type="ARBA" id="ARBA00022786"/>
    </source>
</evidence>
<dbReference type="SMART" id="SM00213">
    <property type="entry name" value="UBQ"/>
    <property type="match status" value="1"/>
</dbReference>
<dbReference type="PROSITE" id="PS50089">
    <property type="entry name" value="ZF_RING_2"/>
    <property type="match status" value="1"/>
</dbReference>
<dbReference type="PROSITE" id="PS00518">
    <property type="entry name" value="ZF_RING_1"/>
    <property type="match status" value="1"/>
</dbReference>
<dbReference type="Gene3D" id="2.30.280.10">
    <property type="entry name" value="SRA-YDG"/>
    <property type="match status" value="1"/>
</dbReference>
<dbReference type="Pfam" id="PF12148">
    <property type="entry name" value="TTD"/>
    <property type="match status" value="1"/>
</dbReference>
<dbReference type="Proteomes" id="UP000694425">
    <property type="component" value="Unplaced"/>
</dbReference>
<dbReference type="SMART" id="SM00466">
    <property type="entry name" value="SRA"/>
    <property type="match status" value="1"/>
</dbReference>
<dbReference type="SMART" id="SM00249">
    <property type="entry name" value="PHD"/>
    <property type="match status" value="1"/>
</dbReference>
<dbReference type="SMART" id="SM00184">
    <property type="entry name" value="RING"/>
    <property type="match status" value="1"/>
</dbReference>
<comment type="domain">
    <text evidence="14">The tudor-like regions specifically recognize and bind histone H3 unmethylated at 'Arg-2' (H3R2me0), while the PHD-type zinc finger specifically recognizes and binds histone H3 trimethylated at 'Lys-9' (H3K9me3).</text>
</comment>
<dbReference type="SUPFAM" id="SSF88697">
    <property type="entry name" value="PUA domain-like"/>
    <property type="match status" value="1"/>
</dbReference>
<dbReference type="InterPro" id="IPR029071">
    <property type="entry name" value="Ubiquitin-like_domsf"/>
</dbReference>
<feature type="domain" description="RING-type" evidence="17">
    <location>
        <begin position="703"/>
        <end position="742"/>
    </location>
</feature>
<feature type="compositionally biased region" description="Polar residues" evidence="15">
    <location>
        <begin position="80"/>
        <end position="97"/>
    </location>
</feature>
<comment type="subcellular location">
    <subcellularLocation>
        <location evidence="13 14">Nucleus</location>
    </subcellularLocation>
</comment>
<dbReference type="Gene3D" id="3.30.40.10">
    <property type="entry name" value="Zinc/RING finger domain, C3HC4 (zinc finger)"/>
    <property type="match status" value="1"/>
</dbReference>
<dbReference type="GO" id="GO:0008270">
    <property type="term" value="F:zinc ion binding"/>
    <property type="evidence" value="ECO:0007669"/>
    <property type="project" value="UniProtKB-KW"/>
</dbReference>
<dbReference type="GO" id="GO:0003677">
    <property type="term" value="F:DNA binding"/>
    <property type="evidence" value="ECO:0007669"/>
    <property type="project" value="UniProtKB-KW"/>
</dbReference>
<dbReference type="CDD" id="cd15617">
    <property type="entry name" value="PHD_UHRF2"/>
    <property type="match status" value="1"/>
</dbReference>
<evidence type="ECO:0000313" key="20">
    <source>
        <dbReference type="Proteomes" id="UP000694425"/>
    </source>
</evidence>
<dbReference type="PANTHER" id="PTHR14140">
    <property type="entry name" value="E3 UBIQUITIN-PROTEIN LIGASE UHRF-RELATED"/>
    <property type="match status" value="1"/>
</dbReference>
<comment type="catalytic activity">
    <reaction evidence="1 14">
        <text>S-ubiquitinyl-[E2 ubiquitin-conjugating enzyme]-L-cysteine + [acceptor protein]-L-lysine = [E2 ubiquitin-conjugating enzyme]-L-cysteine + N(6)-ubiquitinyl-[acceptor protein]-L-lysine.</text>
        <dbReference type="EC" id="2.3.2.27"/>
    </reaction>
</comment>
<dbReference type="GO" id="GO:0005634">
    <property type="term" value="C:nucleus"/>
    <property type="evidence" value="ECO:0007669"/>
    <property type="project" value="UniProtKB-SubCell"/>
</dbReference>
<dbReference type="GO" id="GO:0016567">
    <property type="term" value="P:protein ubiquitination"/>
    <property type="evidence" value="ECO:0007669"/>
    <property type="project" value="UniProtKB-UniRule"/>
</dbReference>
<dbReference type="InterPro" id="IPR011011">
    <property type="entry name" value="Znf_FYVE_PHD"/>
</dbReference>
<feature type="compositionally biased region" description="Polar residues" evidence="15">
    <location>
        <begin position="167"/>
        <end position="181"/>
    </location>
</feature>
<organism evidence="19 20">
    <name type="scientific">Neovison vison</name>
    <name type="common">American mink</name>
    <name type="synonym">Mustela vison</name>
    <dbReference type="NCBI Taxonomy" id="452646"/>
    <lineage>
        <taxon>Eukaryota</taxon>
        <taxon>Metazoa</taxon>
        <taxon>Chordata</taxon>
        <taxon>Craniata</taxon>
        <taxon>Vertebrata</taxon>
        <taxon>Euteleostomi</taxon>
        <taxon>Mammalia</taxon>
        <taxon>Eutheria</taxon>
        <taxon>Laurasiatheria</taxon>
        <taxon>Carnivora</taxon>
        <taxon>Caniformia</taxon>
        <taxon>Musteloidea</taxon>
        <taxon>Mustelidae</taxon>
        <taxon>Mustelinae</taxon>
        <taxon>Neogale</taxon>
    </lineage>
</organism>
<dbReference type="InterPro" id="IPR013083">
    <property type="entry name" value="Znf_RING/FYVE/PHD"/>
</dbReference>
<dbReference type="GO" id="GO:0044027">
    <property type="term" value="P:negative regulation of gene expression via chromosomal CpG island methylation"/>
    <property type="evidence" value="ECO:0007669"/>
    <property type="project" value="TreeGrafter"/>
</dbReference>
<dbReference type="Pfam" id="PF00240">
    <property type="entry name" value="ubiquitin"/>
    <property type="match status" value="1"/>
</dbReference>
<evidence type="ECO:0000256" key="13">
    <source>
        <dbReference type="PROSITE-ProRule" id="PRU00358"/>
    </source>
</evidence>
<protein>
    <recommendedName>
        <fullName evidence="14">E3 ubiquitin-protein ligase UHRF</fullName>
        <ecNumber evidence="14">2.3.2.27</ecNumber>
    </recommendedName>
    <alternativeName>
        <fullName evidence="14">RING-type E3 ubiquitin transferase UHRF</fullName>
    </alternativeName>
    <alternativeName>
        <fullName evidence="14">Ubiquitin-like PHD and RING finger domain-containing protein</fullName>
    </alternativeName>
    <alternativeName>
        <fullName evidence="14">Ubiquitin-like-containing PHD and RING finger domains protein</fullName>
    </alternativeName>
</protein>
<comment type="function">
    <text evidence="14">Multi domain E3 ubiquitin ligase that also plays a role in DNA methylation and histone modifications.</text>
</comment>
<evidence type="ECO:0000256" key="10">
    <source>
        <dbReference type="ARBA" id="ARBA00023242"/>
    </source>
</evidence>
<evidence type="ECO:0000256" key="12">
    <source>
        <dbReference type="PROSITE-ProRule" id="PRU00175"/>
    </source>
</evidence>
<evidence type="ECO:0000256" key="11">
    <source>
        <dbReference type="ARBA" id="ARBA00023306"/>
    </source>
</evidence>
<reference evidence="19" key="1">
    <citation type="submission" date="2025-08" db="UniProtKB">
        <authorList>
            <consortium name="Ensembl"/>
        </authorList>
    </citation>
    <scope>IDENTIFICATION</scope>
</reference>
<dbReference type="Gene3D" id="3.10.20.90">
    <property type="entry name" value="Phosphatidylinositol 3-kinase Catalytic Subunit, Chain A, domain 1"/>
    <property type="match status" value="1"/>
</dbReference>
<evidence type="ECO:0000256" key="4">
    <source>
        <dbReference type="ARBA" id="ARBA00022679"/>
    </source>
</evidence>
<dbReference type="InterPro" id="IPR017907">
    <property type="entry name" value="Znf_RING_CS"/>
</dbReference>
<dbReference type="GO" id="GO:0042393">
    <property type="term" value="F:histone binding"/>
    <property type="evidence" value="ECO:0007669"/>
    <property type="project" value="UniProtKB-UniRule"/>
</dbReference>
<evidence type="ECO:0000259" key="16">
    <source>
        <dbReference type="PROSITE" id="PS50053"/>
    </source>
</evidence>
<dbReference type="AlphaFoldDB" id="A0A8C7CD33"/>
<dbReference type="CDD" id="cd17123">
    <property type="entry name" value="Ubl_UHRF2"/>
    <property type="match status" value="1"/>
</dbReference>
<dbReference type="Ensembl" id="ENSNVIT00000035181.1">
    <property type="protein sequence ID" value="ENSNVIP00000030367.1"/>
    <property type="gene ID" value="ENSNVIG00000023382.1"/>
</dbReference>
<dbReference type="Gene3D" id="2.30.30.1150">
    <property type="match status" value="1"/>
</dbReference>
<dbReference type="Pfam" id="PF00628">
    <property type="entry name" value="PHD"/>
    <property type="match status" value="1"/>
</dbReference>
<proteinExistence type="predicted"/>
<name>A0A8C7CD33_NEOVI</name>
<keyword evidence="5 14" id="KW-0479">Metal-binding</keyword>
<feature type="domain" description="YDG" evidence="18">
    <location>
        <begin position="417"/>
        <end position="581"/>
    </location>
</feature>
<feature type="region of interest" description="Disordered" evidence="15">
    <location>
        <begin position="612"/>
        <end position="646"/>
    </location>
</feature>
<evidence type="ECO:0000256" key="5">
    <source>
        <dbReference type="ARBA" id="ARBA00022723"/>
    </source>
</evidence>
<evidence type="ECO:0000259" key="18">
    <source>
        <dbReference type="PROSITE" id="PS51015"/>
    </source>
</evidence>
<keyword evidence="7 14" id="KW-0833">Ubl conjugation pathway</keyword>
<dbReference type="InterPro" id="IPR047468">
    <property type="entry name" value="Ubl_UHRF2"/>
</dbReference>
<dbReference type="InterPro" id="IPR047467">
    <property type="entry name" value="PHD_UHRF2"/>
</dbReference>
<keyword evidence="8 14" id="KW-0862">Zinc</keyword>
<dbReference type="PROSITE" id="PS50053">
    <property type="entry name" value="UBIQUITIN_2"/>
    <property type="match status" value="1"/>
</dbReference>
<feature type="region of interest" description="Disordered" evidence="15">
    <location>
        <begin position="80"/>
        <end position="115"/>
    </location>
</feature>
<dbReference type="InterPro" id="IPR000626">
    <property type="entry name" value="Ubiquitin-like_dom"/>
</dbReference>
<evidence type="ECO:0000313" key="19">
    <source>
        <dbReference type="Ensembl" id="ENSNVIP00000030367.1"/>
    </source>
</evidence>
<keyword evidence="20" id="KW-1185">Reference proteome</keyword>
<dbReference type="InterPro" id="IPR001841">
    <property type="entry name" value="Znf_RING"/>
</dbReference>
<dbReference type="PROSITE" id="PS51015">
    <property type="entry name" value="YDG"/>
    <property type="match status" value="1"/>
</dbReference>
<keyword evidence="9 14" id="KW-0238">DNA-binding</keyword>
<dbReference type="SUPFAM" id="SSF57903">
    <property type="entry name" value="FYVE/PHD zinc finger"/>
    <property type="match status" value="1"/>
</dbReference>
<dbReference type="FunFam" id="2.30.30.1150:FF:000001">
    <property type="entry name" value="E3 ubiquitin-protein ligase UHRF2 isoform X1"/>
    <property type="match status" value="1"/>
</dbReference>
<dbReference type="SUPFAM" id="SSF57850">
    <property type="entry name" value="RING/U-box"/>
    <property type="match status" value="1"/>
</dbReference>
<accession>A0A8C7CD33</accession>